<accession>K1JHR6</accession>
<comment type="caution">
    <text evidence="1">The sequence shown here is derived from an EMBL/GenBank/DDBJ whole genome shotgun (WGS) entry which is preliminary data.</text>
</comment>
<proteinExistence type="predicted"/>
<gene>
    <name evidence="1" type="ORF">HMPREF9465_01290</name>
</gene>
<dbReference type="EMBL" id="ADMG01000031">
    <property type="protein sequence ID" value="EKB31185.1"/>
    <property type="molecule type" value="Genomic_DNA"/>
</dbReference>
<evidence type="ECO:0000313" key="1">
    <source>
        <dbReference type="EMBL" id="EKB31185.1"/>
    </source>
</evidence>
<dbReference type="PATRIC" id="fig|742823.3.peg.1274"/>
<keyword evidence="2" id="KW-1185">Reference proteome</keyword>
<dbReference type="AlphaFoldDB" id="K1JHR6"/>
<organism evidence="1 2">
    <name type="scientific">Sutterella wadsworthensis 2_1_59BFAA</name>
    <dbReference type="NCBI Taxonomy" id="742823"/>
    <lineage>
        <taxon>Bacteria</taxon>
        <taxon>Pseudomonadati</taxon>
        <taxon>Pseudomonadota</taxon>
        <taxon>Betaproteobacteria</taxon>
        <taxon>Burkholderiales</taxon>
        <taxon>Sutterellaceae</taxon>
        <taxon>Sutterella</taxon>
    </lineage>
</organism>
<sequence>MASAVEICNLALSFLGDTGSIASIDPPESPAQAKMCAIYYPIAKSAMLEMHDWSFATKRQLLAKLSSEETAGWRGVYEVPSDCMRVIRVRPHSKQEMPSWWTDNPVWFMEPNDANFEVMGGKLYTNAENPVATYVTSEVSEGYFSPTFVTAFAYYLAMEIAGSRVKGEEGQKLSSLLSKQFQVALSTAKTRDANQQRKQVCFTPSWIVRR</sequence>
<protein>
    <submittedName>
        <fullName evidence="1">Uncharacterized protein</fullName>
    </submittedName>
</protein>
<dbReference type="Proteomes" id="UP000005835">
    <property type="component" value="Unassembled WGS sequence"/>
</dbReference>
<evidence type="ECO:0000313" key="2">
    <source>
        <dbReference type="Proteomes" id="UP000005835"/>
    </source>
</evidence>
<reference evidence="1 2" key="1">
    <citation type="submission" date="2012-05" db="EMBL/GenBank/DDBJ databases">
        <title>The Genome Sequence of Sutterella wadsworthensis 2_1_59BFAA.</title>
        <authorList>
            <consortium name="The Broad Institute Genome Sequencing Platform"/>
            <person name="Earl A."/>
            <person name="Ward D."/>
            <person name="Feldgarden M."/>
            <person name="Gevers D."/>
            <person name="Daigneault M."/>
            <person name="Strauss J."/>
            <person name="Allen-Vercoe E."/>
            <person name="Walker B."/>
            <person name="Young S.K."/>
            <person name="Zeng Q."/>
            <person name="Gargeya S."/>
            <person name="Fitzgerald M."/>
            <person name="Haas B."/>
            <person name="Abouelleil A."/>
            <person name="Alvarado L."/>
            <person name="Arachchi H.M."/>
            <person name="Berlin A.M."/>
            <person name="Chapman S.B."/>
            <person name="Goldberg J."/>
            <person name="Griggs A."/>
            <person name="Gujja S."/>
            <person name="Hansen M."/>
            <person name="Howarth C."/>
            <person name="Imamovic A."/>
            <person name="Larimer J."/>
            <person name="McCowen C."/>
            <person name="Montmayeur A."/>
            <person name="Murphy C."/>
            <person name="Neiman D."/>
            <person name="Pearson M."/>
            <person name="Priest M."/>
            <person name="Roberts A."/>
            <person name="Saif S."/>
            <person name="Shea T."/>
            <person name="Sisk P."/>
            <person name="Sykes S."/>
            <person name="Wortman J."/>
            <person name="Nusbaum C."/>
            <person name="Birren B."/>
        </authorList>
    </citation>
    <scope>NUCLEOTIDE SEQUENCE [LARGE SCALE GENOMIC DNA]</scope>
    <source>
        <strain evidence="1 2">2_1_59BFAA</strain>
    </source>
</reference>
<dbReference type="HOGENOM" id="CLU_098962_0_0_4"/>
<dbReference type="eggNOG" id="ENOG5030MHT">
    <property type="taxonomic scope" value="Bacteria"/>
</dbReference>
<dbReference type="STRING" id="742823.HMPREF9465_01290"/>
<name>K1JHR6_9BURK</name>